<reference evidence="2" key="1">
    <citation type="journal article" date="2019" name="Int. J. Syst. Evol. Microbiol.">
        <title>The Global Catalogue of Microorganisms (GCM) 10K type strain sequencing project: providing services to taxonomists for standard genome sequencing and annotation.</title>
        <authorList>
            <consortium name="The Broad Institute Genomics Platform"/>
            <consortium name="The Broad Institute Genome Sequencing Center for Infectious Disease"/>
            <person name="Wu L."/>
            <person name="Ma J."/>
        </authorList>
    </citation>
    <scope>NUCLEOTIDE SEQUENCE [LARGE SCALE GENOMIC DNA]</scope>
    <source>
        <strain evidence="2">KCTC 42644</strain>
    </source>
</reference>
<gene>
    <name evidence="1" type="ORF">ACFOMD_06345</name>
</gene>
<dbReference type="EMBL" id="JBHRXV010000004">
    <property type="protein sequence ID" value="MFC3712180.1"/>
    <property type="molecule type" value="Genomic_DNA"/>
</dbReference>
<dbReference type="RefSeq" id="WP_380858555.1">
    <property type="nucleotide sequence ID" value="NZ_JBHRXV010000004.1"/>
</dbReference>
<evidence type="ECO:0000313" key="1">
    <source>
        <dbReference type="EMBL" id="MFC3712180.1"/>
    </source>
</evidence>
<sequence>MFLPAAAAFDAPTPVFDKAEAAAVRLGASDPLSSLNSGRSQMMRWLLGRADRLPLANPQLEALRRLAVLLGHARLPSRRQIDAALRAGVSELQLQTLWSLFRSDHPTGCPA</sequence>
<dbReference type="Proteomes" id="UP001595615">
    <property type="component" value="Unassembled WGS sequence"/>
</dbReference>
<protein>
    <submittedName>
        <fullName evidence="1">Uncharacterized protein</fullName>
    </submittedName>
</protein>
<evidence type="ECO:0000313" key="2">
    <source>
        <dbReference type="Proteomes" id="UP001595615"/>
    </source>
</evidence>
<proteinExistence type="predicted"/>
<comment type="caution">
    <text evidence="1">The sequence shown here is derived from an EMBL/GenBank/DDBJ whole genome shotgun (WGS) entry which is preliminary data.</text>
</comment>
<accession>A0ABV7X7S9</accession>
<name>A0ABV7X7S9_9SPHN</name>
<organism evidence="1 2">
    <name type="scientific">Sphingoaurantiacus capsulatus</name>
    <dbReference type="NCBI Taxonomy" id="1771310"/>
    <lineage>
        <taxon>Bacteria</taxon>
        <taxon>Pseudomonadati</taxon>
        <taxon>Pseudomonadota</taxon>
        <taxon>Alphaproteobacteria</taxon>
        <taxon>Sphingomonadales</taxon>
        <taxon>Sphingosinicellaceae</taxon>
        <taxon>Sphingoaurantiacus</taxon>
    </lineage>
</organism>
<keyword evidence="2" id="KW-1185">Reference proteome</keyword>